<keyword evidence="4 7" id="KW-0812">Transmembrane</keyword>
<comment type="similarity">
    <text evidence="2">Belongs to the UPF0702 family.</text>
</comment>
<accession>A0A1H9K0I3</accession>
<keyword evidence="10" id="KW-1185">Reference proteome</keyword>
<feature type="transmembrane region" description="Helical" evidence="7">
    <location>
        <begin position="76"/>
        <end position="95"/>
    </location>
</feature>
<dbReference type="GO" id="GO:0005886">
    <property type="term" value="C:plasma membrane"/>
    <property type="evidence" value="ECO:0007669"/>
    <property type="project" value="UniProtKB-SubCell"/>
</dbReference>
<dbReference type="InterPro" id="IPR007353">
    <property type="entry name" value="DUF421"/>
</dbReference>
<gene>
    <name evidence="9" type="ORF">SAMN04488038_112154</name>
</gene>
<evidence type="ECO:0000256" key="5">
    <source>
        <dbReference type="ARBA" id="ARBA00022989"/>
    </source>
</evidence>
<feature type="transmembrane region" description="Helical" evidence="7">
    <location>
        <begin position="12"/>
        <end position="37"/>
    </location>
</feature>
<evidence type="ECO:0000313" key="9">
    <source>
        <dbReference type="EMBL" id="SEQ92423.1"/>
    </source>
</evidence>
<dbReference type="PANTHER" id="PTHR34582:SF6">
    <property type="entry name" value="UPF0702 TRANSMEMBRANE PROTEIN YCAP"/>
    <property type="match status" value="1"/>
</dbReference>
<dbReference type="Pfam" id="PF04239">
    <property type="entry name" value="DUF421"/>
    <property type="match status" value="1"/>
</dbReference>
<keyword evidence="6 7" id="KW-0472">Membrane</keyword>
<dbReference type="AlphaFoldDB" id="A0A1H9K0I3"/>
<dbReference type="RefSeq" id="WP_093288183.1">
    <property type="nucleotide sequence ID" value="NZ_FOFS01000012.1"/>
</dbReference>
<dbReference type="PANTHER" id="PTHR34582">
    <property type="entry name" value="UPF0702 TRANSMEMBRANE PROTEIN YCAP"/>
    <property type="match status" value="1"/>
</dbReference>
<evidence type="ECO:0000256" key="2">
    <source>
        <dbReference type="ARBA" id="ARBA00006448"/>
    </source>
</evidence>
<keyword evidence="5 7" id="KW-1133">Transmembrane helix</keyword>
<reference evidence="10" key="1">
    <citation type="submission" date="2016-10" db="EMBL/GenBank/DDBJ databases">
        <authorList>
            <person name="Varghese N."/>
            <person name="Submissions S."/>
        </authorList>
    </citation>
    <scope>NUCLEOTIDE SEQUENCE [LARGE SCALE GENOMIC DNA]</scope>
    <source>
        <strain evidence="10">DSM 25927</strain>
    </source>
</reference>
<dbReference type="InterPro" id="IPR023090">
    <property type="entry name" value="UPF0702_alpha/beta_dom_sf"/>
</dbReference>
<organism evidence="9 10">
    <name type="scientific">Solimonas aquatica</name>
    <dbReference type="NCBI Taxonomy" id="489703"/>
    <lineage>
        <taxon>Bacteria</taxon>
        <taxon>Pseudomonadati</taxon>
        <taxon>Pseudomonadota</taxon>
        <taxon>Gammaproteobacteria</taxon>
        <taxon>Nevskiales</taxon>
        <taxon>Nevskiaceae</taxon>
        <taxon>Solimonas</taxon>
    </lineage>
</organism>
<name>A0A1H9K0I3_9GAMM</name>
<dbReference type="STRING" id="489703.SAMN04488038_112154"/>
<evidence type="ECO:0000313" key="10">
    <source>
        <dbReference type="Proteomes" id="UP000199233"/>
    </source>
</evidence>
<evidence type="ECO:0000256" key="1">
    <source>
        <dbReference type="ARBA" id="ARBA00004651"/>
    </source>
</evidence>
<evidence type="ECO:0000256" key="3">
    <source>
        <dbReference type="ARBA" id="ARBA00022475"/>
    </source>
</evidence>
<evidence type="ECO:0000256" key="6">
    <source>
        <dbReference type="ARBA" id="ARBA00023136"/>
    </source>
</evidence>
<dbReference type="EMBL" id="FOFS01000012">
    <property type="protein sequence ID" value="SEQ92423.1"/>
    <property type="molecule type" value="Genomic_DNA"/>
</dbReference>
<protein>
    <recommendedName>
        <fullName evidence="8">YetF C-terminal domain-containing protein</fullName>
    </recommendedName>
</protein>
<evidence type="ECO:0000256" key="4">
    <source>
        <dbReference type="ARBA" id="ARBA00022692"/>
    </source>
</evidence>
<keyword evidence="3" id="KW-1003">Cell membrane</keyword>
<dbReference type="Gene3D" id="3.30.240.20">
    <property type="entry name" value="bsu07140 like domains"/>
    <property type="match status" value="1"/>
</dbReference>
<sequence length="165" mass="18829">MHSLWQVDWRSLFIPSGSLLEIVIRGSCIYLLLIFLLRALRREAGQIGIADVLVIVIIADAAQNAMAGTYNSITEGVLLILTIMGWDYLLDYLSLYSPRVRRWLHPDPLLLIQDGRIRPRNLRRAMISQAELLSRLRQDGLESESDVERCYLEGDGHISVIKKSR</sequence>
<comment type="subcellular location">
    <subcellularLocation>
        <location evidence="1">Cell membrane</location>
        <topology evidence="1">Multi-pass membrane protein</topology>
    </subcellularLocation>
</comment>
<evidence type="ECO:0000256" key="7">
    <source>
        <dbReference type="SAM" id="Phobius"/>
    </source>
</evidence>
<evidence type="ECO:0000259" key="8">
    <source>
        <dbReference type="Pfam" id="PF04239"/>
    </source>
</evidence>
<feature type="transmembrane region" description="Helical" evidence="7">
    <location>
        <begin position="49"/>
        <end position="70"/>
    </location>
</feature>
<dbReference type="Proteomes" id="UP000199233">
    <property type="component" value="Unassembled WGS sequence"/>
</dbReference>
<dbReference type="OrthoDB" id="6538282at2"/>
<proteinExistence type="inferred from homology"/>
<feature type="domain" description="YetF C-terminal" evidence="8">
    <location>
        <begin position="98"/>
        <end position="164"/>
    </location>
</feature>